<feature type="transmembrane region" description="Helical" evidence="1">
    <location>
        <begin position="223"/>
        <end position="243"/>
    </location>
</feature>
<feature type="transmembrane region" description="Helical" evidence="1">
    <location>
        <begin position="96"/>
        <end position="117"/>
    </location>
</feature>
<evidence type="ECO:0000313" key="2">
    <source>
        <dbReference type="EMBL" id="EPX60397.1"/>
    </source>
</evidence>
<feature type="transmembrane region" description="Helical" evidence="1">
    <location>
        <begin position="192"/>
        <end position="211"/>
    </location>
</feature>
<feature type="transmembrane region" description="Helical" evidence="1">
    <location>
        <begin position="57"/>
        <end position="76"/>
    </location>
</feature>
<gene>
    <name evidence="2" type="ORF">D187_001884</name>
</gene>
<feature type="transmembrane region" description="Helical" evidence="1">
    <location>
        <begin position="413"/>
        <end position="432"/>
    </location>
</feature>
<keyword evidence="1" id="KW-0812">Transmembrane</keyword>
<dbReference type="AlphaFoldDB" id="S9PDK6"/>
<feature type="transmembrane region" description="Helical" evidence="1">
    <location>
        <begin position="156"/>
        <end position="176"/>
    </location>
</feature>
<feature type="transmembrane region" description="Helical" evidence="1">
    <location>
        <begin position="485"/>
        <end position="507"/>
    </location>
</feature>
<feature type="transmembrane region" description="Helical" evidence="1">
    <location>
        <begin position="123"/>
        <end position="144"/>
    </location>
</feature>
<feature type="transmembrane region" description="Helical" evidence="1">
    <location>
        <begin position="340"/>
        <end position="362"/>
    </location>
</feature>
<dbReference type="RefSeq" id="WP_002625694.1">
    <property type="nucleotide sequence ID" value="NZ_ANAH02000013.1"/>
</dbReference>
<sequence>MATASLLVSLVLGGLLFDQSWRNLLRLWSRSGSQSYPDIIVGSITWSNSYKDFDFTVIYGSLLLVFAVFFVVAGVLNRLRFTWLEDREPSSRRGPLAMWLGAASILYALVLWVTRGAAPREELIGAGVLTASVGLSHAWARVVLKVKDLEAFSLEYLATLLLGAGLWFSGVGLYVLKELSSPHVLNPDLPDWLGRSALGLMVAVTVLSPYLSRRWSRDSWRRYVLGAQALTPLLLFVLLKDAYQQGEHITRMNVPAFTVFLLGLFILAAMFSVGLRMTRPPAEPEPLEPRTLITWPFVVAVSIFLVHRQPVFSTLVFLDHFHLGELLTPWQQIVDNKQDFYFGFISLQWLLGMVYGGINALFLEGTASSFVHGFMIWSSLVVGLTAYLLHRVVGGGWALVLAVFSLQAGDRHFLALPVLLILVLPWLLARPIPWLLVWGGLSVLHGFYNPSTGGALGVASLPMAGMMAWRSVASGAWRELWQRRRAWLVGGALAVAIVGALCARYLLGLVEFIRDNGSANATAYGISWFEYLQAVPSWFAGKFLMWDLLWIGGWLFGAVGLGWLSCRARWVWPRGSWEGRSVAALNVVSLLLLVLMIPYSMGRMDPGHLSRTGAMSVLTLGSLIPLGLVLETRVRAARGGLILGVAVLLGLKSTLTYVSPRAQVLQQLNPILVPVGVPLLEGEQLGLPRLGRMFMPQDALAPLLRLKGTLGALLLPGETYFDLTNLSSFYYYLGYRVTTGYVSDYTAIGAAAQKRMLAALEREPPPVVWVGPRMSFDGGPASLRSYRLYRWLVQRGYVFHARDGFQFLLREDRARMLKLEQEPAASSQALASVFHLQDLKSIPVSWGHSVKTLRRRFAEDSIEVTGVPQLFGLQSSAQGLLSASGADPLMVWELPEAVPSARFDFVSFQLECADAPDGRSRGQVFWAEAGGDFSEAHSFFFDARPGTLLVPLGSHPDWARGAPVRRLRLDFNSVEGCELYTVKDVRFLKLVD</sequence>
<proteinExistence type="predicted"/>
<organism evidence="2 3">
    <name type="scientific">Cystobacter fuscus (strain ATCC 25194 / DSM 2262 / NBRC 100088 / M29)</name>
    <dbReference type="NCBI Taxonomy" id="1242864"/>
    <lineage>
        <taxon>Bacteria</taxon>
        <taxon>Pseudomonadati</taxon>
        <taxon>Myxococcota</taxon>
        <taxon>Myxococcia</taxon>
        <taxon>Myxococcales</taxon>
        <taxon>Cystobacterineae</taxon>
        <taxon>Archangiaceae</taxon>
        <taxon>Cystobacter</taxon>
    </lineage>
</organism>
<keyword evidence="1" id="KW-0472">Membrane</keyword>
<feature type="transmembrane region" description="Helical" evidence="1">
    <location>
        <begin position="255"/>
        <end position="275"/>
    </location>
</feature>
<feature type="transmembrane region" description="Helical" evidence="1">
    <location>
        <begin position="374"/>
        <end position="406"/>
    </location>
</feature>
<feature type="transmembrane region" description="Helical" evidence="1">
    <location>
        <begin position="637"/>
        <end position="658"/>
    </location>
</feature>
<feature type="transmembrane region" description="Helical" evidence="1">
    <location>
        <begin position="452"/>
        <end position="473"/>
    </location>
</feature>
<feature type="transmembrane region" description="Helical" evidence="1">
    <location>
        <begin position="548"/>
        <end position="570"/>
    </location>
</feature>
<dbReference type="Proteomes" id="UP000011682">
    <property type="component" value="Unassembled WGS sequence"/>
</dbReference>
<accession>S9PDK6</accession>
<feature type="transmembrane region" description="Helical" evidence="1">
    <location>
        <begin position="582"/>
        <end position="601"/>
    </location>
</feature>
<reference evidence="2" key="1">
    <citation type="submission" date="2013-05" db="EMBL/GenBank/DDBJ databases">
        <title>Genome assembly of Cystobacter fuscus DSM 2262.</title>
        <authorList>
            <person name="Sharma G."/>
            <person name="Khatri I."/>
            <person name="Kaur C."/>
            <person name="Mayilraj S."/>
            <person name="Subramanian S."/>
        </authorList>
    </citation>
    <scope>NUCLEOTIDE SEQUENCE [LARGE SCALE GENOMIC DNA]</scope>
    <source>
        <strain evidence="2">DSM 2262</strain>
    </source>
</reference>
<dbReference type="EMBL" id="ANAH02000013">
    <property type="protein sequence ID" value="EPX60397.1"/>
    <property type="molecule type" value="Genomic_DNA"/>
</dbReference>
<comment type="caution">
    <text evidence="2">The sequence shown here is derived from an EMBL/GenBank/DDBJ whole genome shotgun (WGS) entry which is preliminary data.</text>
</comment>
<keyword evidence="1" id="KW-1133">Transmembrane helix</keyword>
<evidence type="ECO:0000313" key="3">
    <source>
        <dbReference type="Proteomes" id="UP000011682"/>
    </source>
</evidence>
<keyword evidence="3" id="KW-1185">Reference proteome</keyword>
<dbReference type="OrthoDB" id="6859157at2"/>
<evidence type="ECO:0000256" key="1">
    <source>
        <dbReference type="SAM" id="Phobius"/>
    </source>
</evidence>
<feature type="transmembrane region" description="Helical" evidence="1">
    <location>
        <begin position="613"/>
        <end position="630"/>
    </location>
</feature>
<protein>
    <submittedName>
        <fullName evidence="2">Uncharacterized protein</fullName>
    </submittedName>
</protein>
<name>S9PDK6_CYSF2</name>
<dbReference type="eggNOG" id="ENOG502Z8DJ">
    <property type="taxonomic scope" value="Bacteria"/>
</dbReference>